<keyword evidence="4 6" id="KW-1133">Transmembrane helix</keyword>
<dbReference type="NCBIfam" id="TIGR01297">
    <property type="entry name" value="CDF"/>
    <property type="match status" value="1"/>
</dbReference>
<feature type="transmembrane region" description="Helical" evidence="6">
    <location>
        <begin position="167"/>
        <end position="186"/>
    </location>
</feature>
<evidence type="ECO:0000256" key="1">
    <source>
        <dbReference type="ARBA" id="ARBA00004141"/>
    </source>
</evidence>
<comment type="caution">
    <text evidence="8">The sequence shown here is derived from an EMBL/GenBank/DDBJ whole genome shotgun (WGS) entry which is preliminary data.</text>
</comment>
<name>A0A7V8LLK7_9MYCO</name>
<dbReference type="SUPFAM" id="SSF160240">
    <property type="entry name" value="Cation efflux protein cytoplasmic domain-like"/>
    <property type="match status" value="1"/>
</dbReference>
<keyword evidence="2" id="KW-0813">Transport</keyword>
<accession>A0A7V8LLK7</accession>
<dbReference type="AlphaFoldDB" id="A0A7V8LLK7"/>
<dbReference type="KEGG" id="miz:BAB75_20480"/>
<sequence>MSAGGSKRAIIAALAANAGIAVAKFIGFAITGSSSMLAEAVHSIADTSNQGLLLYGQRAASKEADRLHPFGYGRSRFFYSFVVALVLFTLGSVFALYEGYHKIHAPEHLQSPIVAVVILGVAIALEGYSFRTAFVESKPLKGGATWWQFIRNSRNPELPVVLLEDSGALLGLAFALFGVGMTILTGDPVWDGIGTVAIGVLLGIIAIVLMVEMKSLLIGEGATAAQEQAILEALAGTDDVERVIHCRTEYLGPEELLVAAKIAITPTADLPRVAATIDAAERRVRTAVPIARVIYLEPDLDRSAANS</sequence>
<keyword evidence="11" id="KW-1185">Reference proteome</keyword>
<feature type="transmembrane region" description="Helical" evidence="6">
    <location>
        <begin position="109"/>
        <end position="128"/>
    </location>
</feature>
<dbReference type="EMBL" id="LJFS01000013">
    <property type="protein sequence ID" value="KPG33842.1"/>
    <property type="molecule type" value="Genomic_DNA"/>
</dbReference>
<dbReference type="Proteomes" id="UP000037962">
    <property type="component" value="Unassembled WGS sequence"/>
</dbReference>
<evidence type="ECO:0000256" key="6">
    <source>
        <dbReference type="SAM" id="Phobius"/>
    </source>
</evidence>
<organism evidence="8 10">
    <name type="scientific">Mycobacteroides immunogenum</name>
    <dbReference type="NCBI Taxonomy" id="83262"/>
    <lineage>
        <taxon>Bacteria</taxon>
        <taxon>Bacillati</taxon>
        <taxon>Actinomycetota</taxon>
        <taxon>Actinomycetes</taxon>
        <taxon>Mycobacteriales</taxon>
        <taxon>Mycobacteriaceae</taxon>
        <taxon>Mycobacteroides</taxon>
    </lineage>
</organism>
<feature type="transmembrane region" description="Helical" evidence="6">
    <location>
        <begin position="192"/>
        <end position="211"/>
    </location>
</feature>
<comment type="subcellular location">
    <subcellularLocation>
        <location evidence="1">Membrane</location>
        <topology evidence="1">Multi-pass membrane protein</topology>
    </subcellularLocation>
</comment>
<dbReference type="GO" id="GO:0008324">
    <property type="term" value="F:monoatomic cation transmembrane transporter activity"/>
    <property type="evidence" value="ECO:0007669"/>
    <property type="project" value="InterPro"/>
</dbReference>
<feature type="transmembrane region" description="Helical" evidence="6">
    <location>
        <begin position="77"/>
        <end position="97"/>
    </location>
</feature>
<dbReference type="InterPro" id="IPR002524">
    <property type="entry name" value="Cation_efflux"/>
</dbReference>
<evidence type="ECO:0000313" key="9">
    <source>
        <dbReference type="EMBL" id="KPG33842.1"/>
    </source>
</evidence>
<dbReference type="Pfam" id="PF01545">
    <property type="entry name" value="Cation_efflux"/>
    <property type="match status" value="1"/>
</dbReference>
<dbReference type="InterPro" id="IPR040177">
    <property type="entry name" value="SLC30A9"/>
</dbReference>
<evidence type="ECO:0000313" key="8">
    <source>
        <dbReference type="EMBL" id="KPG05807.1"/>
    </source>
</evidence>
<dbReference type="Gene3D" id="1.20.1510.10">
    <property type="entry name" value="Cation efflux protein transmembrane domain"/>
    <property type="match status" value="1"/>
</dbReference>
<gene>
    <name evidence="8" type="ORF">AN908_22235</name>
    <name evidence="9" type="ORF">AN912_12600</name>
</gene>
<evidence type="ECO:0000256" key="2">
    <source>
        <dbReference type="ARBA" id="ARBA00022448"/>
    </source>
</evidence>
<dbReference type="InterPro" id="IPR027469">
    <property type="entry name" value="Cation_efflux_TMD_sf"/>
</dbReference>
<reference evidence="10 11" key="1">
    <citation type="submission" date="2015-09" db="EMBL/GenBank/DDBJ databases">
        <title>Genome Sequences of Mycobacterium immunogenum Isolates, Recuperated from a Chloraminated Drinking Water Distribution System Simulator Subjected to Episodes of Nitrification.</title>
        <authorList>
            <person name="Gomez-Alvarez V."/>
            <person name="Revetta R.P."/>
        </authorList>
    </citation>
    <scope>NUCLEOTIDE SEQUENCE [LARGE SCALE GENOMIC DNA]</scope>
    <source>
        <strain evidence="8 10">H008</strain>
        <strain evidence="9 11">H076</strain>
    </source>
</reference>
<feature type="domain" description="Cation efflux protein transmembrane" evidence="7">
    <location>
        <begin position="10"/>
        <end position="217"/>
    </location>
</feature>
<evidence type="ECO:0000256" key="3">
    <source>
        <dbReference type="ARBA" id="ARBA00022692"/>
    </source>
</evidence>
<dbReference type="SUPFAM" id="SSF161111">
    <property type="entry name" value="Cation efflux protein transmembrane domain-like"/>
    <property type="match status" value="1"/>
</dbReference>
<evidence type="ECO:0000313" key="11">
    <source>
        <dbReference type="Proteomes" id="UP000037962"/>
    </source>
</evidence>
<dbReference type="InterPro" id="IPR058533">
    <property type="entry name" value="Cation_efflux_TM"/>
</dbReference>
<keyword evidence="3 6" id="KW-0812">Transmembrane</keyword>
<evidence type="ECO:0000313" key="10">
    <source>
        <dbReference type="Proteomes" id="UP000037843"/>
    </source>
</evidence>
<evidence type="ECO:0000256" key="4">
    <source>
        <dbReference type="ARBA" id="ARBA00022989"/>
    </source>
</evidence>
<dbReference type="OrthoDB" id="9806522at2"/>
<dbReference type="GO" id="GO:0006829">
    <property type="term" value="P:zinc ion transport"/>
    <property type="evidence" value="ECO:0007669"/>
    <property type="project" value="InterPro"/>
</dbReference>
<dbReference type="GO" id="GO:0016020">
    <property type="term" value="C:membrane"/>
    <property type="evidence" value="ECO:0007669"/>
    <property type="project" value="UniProtKB-SubCell"/>
</dbReference>
<protein>
    <submittedName>
        <fullName evidence="8">Cation diffusion facilitator family transporter</fullName>
    </submittedName>
</protein>
<keyword evidence="5 6" id="KW-0472">Membrane</keyword>
<dbReference type="InterPro" id="IPR036837">
    <property type="entry name" value="Cation_efflux_CTD_sf"/>
</dbReference>
<evidence type="ECO:0000259" key="7">
    <source>
        <dbReference type="Pfam" id="PF01545"/>
    </source>
</evidence>
<dbReference type="GeneID" id="45766239"/>
<dbReference type="EMBL" id="LJFO01000014">
    <property type="protein sequence ID" value="KPG05807.1"/>
    <property type="molecule type" value="Genomic_DNA"/>
</dbReference>
<dbReference type="RefSeq" id="WP_043077704.1">
    <property type="nucleotide sequence ID" value="NZ_CP011530.1"/>
</dbReference>
<dbReference type="Proteomes" id="UP000037843">
    <property type="component" value="Unassembled WGS sequence"/>
</dbReference>
<dbReference type="PANTHER" id="PTHR13414:SF9">
    <property type="entry name" value="PROTON-COUPLED ZINC ANTIPORTER SLC30A9, MITOCHONDRIAL"/>
    <property type="match status" value="1"/>
</dbReference>
<dbReference type="PANTHER" id="PTHR13414">
    <property type="entry name" value="HUEL-CATION TRANSPORTER"/>
    <property type="match status" value="1"/>
</dbReference>
<feature type="transmembrane region" description="Helical" evidence="6">
    <location>
        <begin position="9"/>
        <end position="30"/>
    </location>
</feature>
<evidence type="ECO:0000256" key="5">
    <source>
        <dbReference type="ARBA" id="ARBA00023136"/>
    </source>
</evidence>
<proteinExistence type="predicted"/>